<dbReference type="RefSeq" id="XP_070853774.1">
    <property type="nucleotide sequence ID" value="XM_070997673.1"/>
</dbReference>
<dbReference type="RefSeq" id="XP_070851351.1">
    <property type="nucleotide sequence ID" value="XM_070995250.1"/>
</dbReference>
<evidence type="ECO:0000313" key="1">
    <source>
        <dbReference type="Proteomes" id="UP001652628"/>
    </source>
</evidence>
<keyword evidence="1" id="KW-1185">Reference proteome</keyword>
<evidence type="ECO:0000313" key="3">
    <source>
        <dbReference type="RefSeq" id="XP_070853774.1"/>
    </source>
</evidence>
<evidence type="ECO:0000313" key="2">
    <source>
        <dbReference type="RefSeq" id="XP_070851351.1"/>
    </source>
</evidence>
<protein>
    <submittedName>
        <fullName evidence="2 3">Uncharacterized protein isoform X1</fullName>
    </submittedName>
</protein>
<sequence>MIKMAEEERGEDPLYKLLKKMEIEEVHTFLTAAKVNIEQLKYMNADDIKEAVPPLGLRIEFRQKLFRWKESEGGDEDQIAPLPSFVKPDIKAPLKFILNMFALLT</sequence>
<organism evidence="1 2">
    <name type="scientific">Drosophila suzukii</name>
    <name type="common">Spotted-wing drosophila fruit fly</name>
    <dbReference type="NCBI Taxonomy" id="28584"/>
    <lineage>
        <taxon>Eukaryota</taxon>
        <taxon>Metazoa</taxon>
        <taxon>Ecdysozoa</taxon>
        <taxon>Arthropoda</taxon>
        <taxon>Hexapoda</taxon>
        <taxon>Insecta</taxon>
        <taxon>Pterygota</taxon>
        <taxon>Neoptera</taxon>
        <taxon>Endopterygota</taxon>
        <taxon>Diptera</taxon>
        <taxon>Brachycera</taxon>
        <taxon>Muscomorpha</taxon>
        <taxon>Ephydroidea</taxon>
        <taxon>Drosophilidae</taxon>
        <taxon>Drosophila</taxon>
        <taxon>Sophophora</taxon>
    </lineage>
</organism>
<dbReference type="Proteomes" id="UP001652628">
    <property type="component" value="Chromosome 2L"/>
</dbReference>
<accession>A0ABM4TN09</accession>
<name>A0ABM4TN09_DROSZ</name>
<reference evidence="2 3" key="1">
    <citation type="submission" date="2025-05" db="UniProtKB">
        <authorList>
            <consortium name="RefSeq"/>
        </authorList>
    </citation>
    <scope>IDENTIFICATION</scope>
</reference>
<dbReference type="Proteomes" id="UP001652628">
    <property type="component" value="Chromosome X"/>
</dbReference>
<gene>
    <name evidence="2" type="primary">LOC139352585</name>
    <name evidence="3" type="synonym">LOC136116926</name>
</gene>
<proteinExistence type="predicted"/>
<dbReference type="GeneID" id="139352585"/>